<protein>
    <submittedName>
        <fullName evidence="1">Uncharacterized protein</fullName>
    </submittedName>
</protein>
<reference evidence="1" key="1">
    <citation type="submission" date="2018-02" db="EMBL/GenBank/DDBJ databases">
        <title>Rhizophora mucronata_Transcriptome.</title>
        <authorList>
            <person name="Meera S.P."/>
            <person name="Sreeshan A."/>
            <person name="Augustine A."/>
        </authorList>
    </citation>
    <scope>NUCLEOTIDE SEQUENCE</scope>
    <source>
        <tissue evidence="1">Leaf</tissue>
    </source>
</reference>
<proteinExistence type="predicted"/>
<accession>A0A2P2PED9</accession>
<organism evidence="1">
    <name type="scientific">Rhizophora mucronata</name>
    <name type="common">Asiatic mangrove</name>
    <dbReference type="NCBI Taxonomy" id="61149"/>
    <lineage>
        <taxon>Eukaryota</taxon>
        <taxon>Viridiplantae</taxon>
        <taxon>Streptophyta</taxon>
        <taxon>Embryophyta</taxon>
        <taxon>Tracheophyta</taxon>
        <taxon>Spermatophyta</taxon>
        <taxon>Magnoliopsida</taxon>
        <taxon>eudicotyledons</taxon>
        <taxon>Gunneridae</taxon>
        <taxon>Pentapetalae</taxon>
        <taxon>rosids</taxon>
        <taxon>fabids</taxon>
        <taxon>Malpighiales</taxon>
        <taxon>Rhizophoraceae</taxon>
        <taxon>Rhizophora</taxon>
    </lineage>
</organism>
<sequence>MSLAIPWVSPQSQGFFRMKCNASVPMF</sequence>
<evidence type="ECO:0000313" key="1">
    <source>
        <dbReference type="EMBL" id="MBX53093.1"/>
    </source>
</evidence>
<name>A0A2P2PED9_RHIMU</name>
<dbReference type="EMBL" id="GGEC01072609">
    <property type="protein sequence ID" value="MBX53093.1"/>
    <property type="molecule type" value="Transcribed_RNA"/>
</dbReference>
<dbReference type="AlphaFoldDB" id="A0A2P2PED9"/>